<feature type="region of interest" description="Disordered" evidence="5">
    <location>
        <begin position="121"/>
        <end position="258"/>
    </location>
</feature>
<dbReference type="Proteomes" id="UP000016936">
    <property type="component" value="Unassembled WGS sequence"/>
</dbReference>
<feature type="compositionally biased region" description="Polar residues" evidence="5">
    <location>
        <begin position="364"/>
        <end position="381"/>
    </location>
</feature>
<sequence>MQVHARRAEPALWPLGLVLRCPRLGREFHASSMSVWRRRRYTASLLVWEAGCTLLQEPAINPPSPSELSKDQILHCQNASVVAIRPLSTTWSSSPPFPTSATSTVPFLLDPDPVGLLNAQDRSSAKMSQRANGDAPTPYRRSARVSTRASSVAEESAVTTATAAASTRRNRTTLTQVKPRRSNAYGASGRVGNPDKLTTAPNTGFSQAFKTQLDRSGVPSSEQEGDDLDSIDELGSESQSHFSPPLPRNNALDSKAAPGYSFMDSDDLAPSEDDVAASVGNTSKSFGLAHEAGMLTSRDPFAAYPIRDEPRSSPFVKPVLTSRKPSTRSVNGTRSNGPTPVQAPQTSSVQEKTPTPTKDVLKTPIQSQAQARANAEQTTARVNPIPAEQSVNNLVAEEQARLQREGPPLPQSQRQADRRRPHRKDPGEVNAWIGHVESFEEQDEPIWRWKKSLTWMFWILSGCLFVGWVASTMMTSNSTDSALGTPSLLKAVGSRVVYTYERVTDAIMPEAYKRSGDDTLLWGRIGNMEKQNEKRFQSVRDSIDELKKELPGVMIVRRHQDGSTEITDEFWRALTAKAHSEPEWTKFLEDTKAKLAILFDNTAHKERSPTESWPQAASREEFIKLVEQRYESLTTQVNKRIEEAIRTQSTQLKTMMQTEAKKTMLDQIRLNALAQANLVANYELHLTKPNYFSPGLGATIDPDLSSVTFDKKSGRIAGLARRLSWVPERNPPIAALTKWEEPGDCWCSASSNPASPGQAQLAIRVPRLVIPKQVTIEHVPMSMMPARKINNAPRDMELWVQTNGPIKPYYSHREVSCRSAPPESAGGKWKCLGSFKYNIHASNHLQTFDLSGEPSEPVSRVILRVTSNWGASHTCLYQVRLHGTDAENDFEYPVNLMD</sequence>
<feature type="compositionally biased region" description="Acidic residues" evidence="5">
    <location>
        <begin position="223"/>
        <end position="235"/>
    </location>
</feature>
<evidence type="ECO:0000313" key="7">
    <source>
        <dbReference type="EMBL" id="EMD95426.1"/>
    </source>
</evidence>
<dbReference type="EMBL" id="KB445570">
    <property type="protein sequence ID" value="EMD95426.1"/>
    <property type="molecule type" value="Genomic_DNA"/>
</dbReference>
<keyword evidence="8" id="KW-1185">Reference proteome</keyword>
<gene>
    <name evidence="7" type="ORF">COCHEDRAFT_1190688</name>
</gene>
<dbReference type="InterPro" id="IPR012919">
    <property type="entry name" value="SUN_dom"/>
</dbReference>
<evidence type="ECO:0000313" key="8">
    <source>
        <dbReference type="Proteomes" id="UP000016936"/>
    </source>
</evidence>
<feature type="compositionally biased region" description="Polar residues" evidence="5">
    <location>
        <begin position="121"/>
        <end position="131"/>
    </location>
</feature>
<evidence type="ECO:0000256" key="1">
    <source>
        <dbReference type="ARBA" id="ARBA00004370"/>
    </source>
</evidence>
<dbReference type="AlphaFoldDB" id="M2UPD0"/>
<dbReference type="PANTHER" id="PTHR12911">
    <property type="entry name" value="SAD1/UNC-84-LIKE PROTEIN-RELATED"/>
    <property type="match status" value="1"/>
</dbReference>
<reference evidence="7 8" key="1">
    <citation type="journal article" date="2012" name="PLoS Pathog.">
        <title>Diverse lifestyles and strategies of plant pathogenesis encoded in the genomes of eighteen Dothideomycetes fungi.</title>
        <authorList>
            <person name="Ohm R.A."/>
            <person name="Feau N."/>
            <person name="Henrissat B."/>
            <person name="Schoch C.L."/>
            <person name="Horwitz B.A."/>
            <person name="Barry K.W."/>
            <person name="Condon B.J."/>
            <person name="Copeland A.C."/>
            <person name="Dhillon B."/>
            <person name="Glaser F."/>
            <person name="Hesse C.N."/>
            <person name="Kosti I."/>
            <person name="LaButti K."/>
            <person name="Lindquist E.A."/>
            <person name="Lucas S."/>
            <person name="Salamov A.A."/>
            <person name="Bradshaw R.E."/>
            <person name="Ciuffetti L."/>
            <person name="Hamelin R.C."/>
            <person name="Kema G.H.J."/>
            <person name="Lawrence C."/>
            <person name="Scott J.A."/>
            <person name="Spatafora J.W."/>
            <person name="Turgeon B.G."/>
            <person name="de Wit P.J.G.M."/>
            <person name="Zhong S."/>
            <person name="Goodwin S.B."/>
            <person name="Grigoriev I.V."/>
        </authorList>
    </citation>
    <scope>NUCLEOTIDE SEQUENCE [LARGE SCALE GENOMIC DNA]</scope>
    <source>
        <strain evidence="8">C5 / ATCC 48332 / race O</strain>
    </source>
</reference>
<feature type="domain" description="SUN" evidence="6">
    <location>
        <begin position="697"/>
        <end position="886"/>
    </location>
</feature>
<proteinExistence type="predicted"/>
<organism evidence="7 8">
    <name type="scientific">Cochliobolus heterostrophus (strain C5 / ATCC 48332 / race O)</name>
    <name type="common">Southern corn leaf blight fungus</name>
    <name type="synonym">Bipolaris maydis</name>
    <dbReference type="NCBI Taxonomy" id="701091"/>
    <lineage>
        <taxon>Eukaryota</taxon>
        <taxon>Fungi</taxon>
        <taxon>Dikarya</taxon>
        <taxon>Ascomycota</taxon>
        <taxon>Pezizomycotina</taxon>
        <taxon>Dothideomycetes</taxon>
        <taxon>Pleosporomycetidae</taxon>
        <taxon>Pleosporales</taxon>
        <taxon>Pleosporineae</taxon>
        <taxon>Pleosporaceae</taxon>
        <taxon>Bipolaris</taxon>
    </lineage>
</organism>
<feature type="compositionally biased region" description="Polar residues" evidence="5">
    <location>
        <begin position="323"/>
        <end position="356"/>
    </location>
</feature>
<keyword evidence="3" id="KW-1133">Transmembrane helix</keyword>
<reference evidence="8" key="2">
    <citation type="journal article" date="2013" name="PLoS Genet.">
        <title>Comparative genome structure, secondary metabolite, and effector coding capacity across Cochliobolus pathogens.</title>
        <authorList>
            <person name="Condon B.J."/>
            <person name="Leng Y."/>
            <person name="Wu D."/>
            <person name="Bushley K.E."/>
            <person name="Ohm R.A."/>
            <person name="Otillar R."/>
            <person name="Martin J."/>
            <person name="Schackwitz W."/>
            <person name="Grimwood J."/>
            <person name="MohdZainudin N."/>
            <person name="Xue C."/>
            <person name="Wang R."/>
            <person name="Manning V.A."/>
            <person name="Dhillon B."/>
            <person name="Tu Z.J."/>
            <person name="Steffenson B.J."/>
            <person name="Salamov A."/>
            <person name="Sun H."/>
            <person name="Lowry S."/>
            <person name="LaButti K."/>
            <person name="Han J."/>
            <person name="Copeland A."/>
            <person name="Lindquist E."/>
            <person name="Barry K."/>
            <person name="Schmutz J."/>
            <person name="Baker S.E."/>
            <person name="Ciuffetti L.M."/>
            <person name="Grigoriev I.V."/>
            <person name="Zhong S."/>
            <person name="Turgeon B.G."/>
        </authorList>
    </citation>
    <scope>NUCLEOTIDE SEQUENCE [LARGE SCALE GENOMIC DNA]</scope>
    <source>
        <strain evidence="8">C5 / ATCC 48332 / race O</strain>
    </source>
</reference>
<evidence type="ECO:0000256" key="3">
    <source>
        <dbReference type="ARBA" id="ARBA00022989"/>
    </source>
</evidence>
<feature type="region of interest" description="Disordered" evidence="5">
    <location>
        <begin position="400"/>
        <end position="429"/>
    </location>
</feature>
<dbReference type="OMA" id="PGDCWCS"/>
<dbReference type="HOGENOM" id="CLU_362074_0_0_1"/>
<dbReference type="GO" id="GO:0043495">
    <property type="term" value="F:protein-membrane adaptor activity"/>
    <property type="evidence" value="ECO:0007669"/>
    <property type="project" value="TreeGrafter"/>
</dbReference>
<keyword evidence="2" id="KW-0812">Transmembrane</keyword>
<evidence type="ECO:0000259" key="6">
    <source>
        <dbReference type="PROSITE" id="PS51469"/>
    </source>
</evidence>
<evidence type="ECO:0000256" key="2">
    <source>
        <dbReference type="ARBA" id="ARBA00022692"/>
    </source>
</evidence>
<keyword evidence="4" id="KW-0472">Membrane</keyword>
<dbReference type="eggNOG" id="KOG2687">
    <property type="taxonomic scope" value="Eukaryota"/>
</dbReference>
<dbReference type="GO" id="GO:0034993">
    <property type="term" value="C:meiotic nuclear membrane microtubule tethering complex"/>
    <property type="evidence" value="ECO:0007669"/>
    <property type="project" value="TreeGrafter"/>
</dbReference>
<name>M2UPD0_COCH5</name>
<dbReference type="PANTHER" id="PTHR12911:SF8">
    <property type="entry name" value="KLAROID PROTEIN-RELATED"/>
    <property type="match status" value="1"/>
</dbReference>
<feature type="region of interest" description="Disordered" evidence="5">
    <location>
        <begin position="305"/>
        <end position="388"/>
    </location>
</feature>
<dbReference type="Gene3D" id="2.60.120.260">
    <property type="entry name" value="Galactose-binding domain-like"/>
    <property type="match status" value="1"/>
</dbReference>
<dbReference type="InterPro" id="IPR045119">
    <property type="entry name" value="SUN1-5"/>
</dbReference>
<feature type="compositionally biased region" description="Low complexity" evidence="5">
    <location>
        <begin position="144"/>
        <end position="167"/>
    </location>
</feature>
<accession>M2UPD0</accession>
<protein>
    <recommendedName>
        <fullName evidence="6">SUN domain-containing protein</fullName>
    </recommendedName>
</protein>
<feature type="compositionally biased region" description="Polar residues" evidence="5">
    <location>
        <begin position="199"/>
        <end position="210"/>
    </location>
</feature>
<dbReference type="OrthoDB" id="342281at2759"/>
<evidence type="ECO:0000256" key="5">
    <source>
        <dbReference type="SAM" id="MobiDB-lite"/>
    </source>
</evidence>
<evidence type="ECO:0000256" key="4">
    <source>
        <dbReference type="ARBA" id="ARBA00023136"/>
    </source>
</evidence>
<comment type="subcellular location">
    <subcellularLocation>
        <location evidence="1">Membrane</location>
    </subcellularLocation>
</comment>
<dbReference type="PROSITE" id="PS51469">
    <property type="entry name" value="SUN"/>
    <property type="match status" value="1"/>
</dbReference>
<dbReference type="Pfam" id="PF07738">
    <property type="entry name" value="Sad1_UNC"/>
    <property type="match status" value="1"/>
</dbReference>
<dbReference type="STRING" id="701091.M2UPD0"/>